<accession>A0A672M4V4</accession>
<dbReference type="GO" id="GO:0007411">
    <property type="term" value="P:axon guidance"/>
    <property type="evidence" value="ECO:0007669"/>
    <property type="project" value="TreeGrafter"/>
</dbReference>
<dbReference type="InterPro" id="IPR036383">
    <property type="entry name" value="TSP1_rpt_sf"/>
</dbReference>
<dbReference type="Pfam" id="PF00090">
    <property type="entry name" value="TSP_1"/>
    <property type="match status" value="1"/>
</dbReference>
<evidence type="ECO:0000313" key="16">
    <source>
        <dbReference type="Ensembl" id="ENSSGRP00000030160.1"/>
    </source>
</evidence>
<dbReference type="Gene3D" id="2.20.100.10">
    <property type="entry name" value="Thrombospondin type-1 (TSP1) repeat"/>
    <property type="match status" value="1"/>
</dbReference>
<evidence type="ECO:0000256" key="11">
    <source>
        <dbReference type="ARBA" id="ARBA00023180"/>
    </source>
</evidence>
<feature type="transmembrane region" description="Helical" evidence="13">
    <location>
        <begin position="300"/>
        <end position="325"/>
    </location>
</feature>
<evidence type="ECO:0000259" key="14">
    <source>
        <dbReference type="PROSITE" id="PS50835"/>
    </source>
</evidence>
<evidence type="ECO:0000256" key="13">
    <source>
        <dbReference type="RuleBase" id="RU367033"/>
    </source>
</evidence>
<dbReference type="Pfam" id="PF07679">
    <property type="entry name" value="I-set"/>
    <property type="match status" value="1"/>
</dbReference>
<feature type="domain" description="Ig-like" evidence="14">
    <location>
        <begin position="148"/>
        <end position="229"/>
    </location>
</feature>
<reference evidence="16" key="2">
    <citation type="submission" date="2025-09" db="UniProtKB">
        <authorList>
            <consortium name="Ensembl"/>
        </authorList>
    </citation>
    <scope>IDENTIFICATION</scope>
</reference>
<dbReference type="Pfam" id="PF00531">
    <property type="entry name" value="Death"/>
    <property type="match status" value="1"/>
</dbReference>
<dbReference type="FunFam" id="2.60.40.10:FF:000039">
    <property type="entry name" value="Unc-5 netrin receptor C"/>
    <property type="match status" value="1"/>
</dbReference>
<keyword evidence="12 13" id="KW-0393">Immunoglobulin domain</keyword>
<dbReference type="PROSITE" id="PS51145">
    <property type="entry name" value="ZU5"/>
    <property type="match status" value="1"/>
</dbReference>
<dbReference type="PROSITE" id="PS50092">
    <property type="entry name" value="TSP1"/>
    <property type="match status" value="1"/>
</dbReference>
<dbReference type="InterPro" id="IPR003598">
    <property type="entry name" value="Ig_sub2"/>
</dbReference>
<dbReference type="SMART" id="SM00209">
    <property type="entry name" value="TSP1"/>
    <property type="match status" value="1"/>
</dbReference>
<keyword evidence="9" id="KW-1015">Disulfide bond</keyword>
<evidence type="ECO:0000256" key="12">
    <source>
        <dbReference type="ARBA" id="ARBA00023319"/>
    </source>
</evidence>
<dbReference type="FunFam" id="1.10.533.10:FF:000001">
    <property type="entry name" value="Unc-5 netrin receptor B"/>
    <property type="match status" value="1"/>
</dbReference>
<dbReference type="FunFam" id="2.60.40.10:FF:000037">
    <property type="entry name" value="Unc-5 netrin receptor C"/>
    <property type="match status" value="1"/>
</dbReference>
<keyword evidence="7 13" id="KW-1133">Transmembrane helix</keyword>
<dbReference type="Ensembl" id="ENSSGRT00000032408.1">
    <property type="protein sequence ID" value="ENSSGRP00000030160.1"/>
    <property type="gene ID" value="ENSSGRG00000016933.1"/>
</dbReference>
<proteinExistence type="inferred from homology"/>
<keyword evidence="4" id="KW-1003">Cell membrane</keyword>
<keyword evidence="6" id="KW-0732">Signal</keyword>
<dbReference type="InterPro" id="IPR037936">
    <property type="entry name" value="UNC5A-D"/>
</dbReference>
<dbReference type="Gene3D" id="2.60.40.10">
    <property type="entry name" value="Immunoglobulins"/>
    <property type="match status" value="2"/>
</dbReference>
<dbReference type="FunFam" id="2.20.100.10:FF:000002">
    <property type="entry name" value="Unc-5 netrin receptor C"/>
    <property type="match status" value="1"/>
</dbReference>
<evidence type="ECO:0000256" key="8">
    <source>
        <dbReference type="ARBA" id="ARBA00023136"/>
    </source>
</evidence>
<dbReference type="PANTHER" id="PTHR12582:SF7">
    <property type="entry name" value="NETRIN RECEPTOR UNC5C"/>
    <property type="match status" value="1"/>
</dbReference>
<evidence type="ECO:0000256" key="6">
    <source>
        <dbReference type="ARBA" id="ARBA00022729"/>
    </source>
</evidence>
<dbReference type="SMART" id="SM00218">
    <property type="entry name" value="ZU5"/>
    <property type="match status" value="1"/>
</dbReference>
<keyword evidence="3 13" id="KW-0217">Developmental protein</keyword>
<dbReference type="InterPro" id="IPR011029">
    <property type="entry name" value="DEATH-like_dom_sf"/>
</dbReference>
<dbReference type="SUPFAM" id="SSF48726">
    <property type="entry name" value="Immunoglobulin"/>
    <property type="match status" value="2"/>
</dbReference>
<evidence type="ECO:0000256" key="10">
    <source>
        <dbReference type="ARBA" id="ARBA00023170"/>
    </source>
</evidence>
<dbReference type="Gene3D" id="2.60.220.30">
    <property type="match status" value="1"/>
</dbReference>
<dbReference type="Proteomes" id="UP000472262">
    <property type="component" value="Unassembled WGS sequence"/>
</dbReference>
<keyword evidence="5 13" id="KW-0812">Transmembrane</keyword>
<dbReference type="Gene3D" id="1.10.533.10">
    <property type="entry name" value="Death Domain, Fas"/>
    <property type="match status" value="1"/>
</dbReference>
<keyword evidence="8 13" id="KW-0472">Membrane</keyword>
<dbReference type="InterPro" id="IPR003599">
    <property type="entry name" value="Ig_sub"/>
</dbReference>
<sequence length="823" mass="91408">MLHVVCVFFPGDDDFLLGLGELPETFPSDPPEPLPHFLLEPEDAYIIKNKAVNLYCTATPAAQIYFKCNGEWVHQREHTIEERVDETSGLVVREARIEIFRQQVEELFGLEDYWCQCVAWSSAGTTKSRKVHVRIAFLRKTFEQEPLGKEVSLEQEVLLQCRPPEGIPPAEVEWLKNEEIIDPADDRNFYITIDHNLIIKQARLSDTANYTCVAKNIVAKRRSTTATVIVYGEFGVTFDGEWADWSKWSPCNTECTQWRKRECNAPVPQNGGKDCDGVTLQSQNCTDGLCLQTAPGGDEVALYVGIVMAVVMCLIVSAIVALLVYRRTHRRFHSDIMDSSVLNGGFQPVSIKQARSADLLAATPDLSTAAALYRGPVYALHDISDKIPMTSSPLLEPLPLPNLKIKVYNSSGTVTPQEDMTSDLSATLSPKVTHSLLESDSMTLRSFNSLGGHLIIPNSGCVNDRIVIFDGTVPLNVSVSLRPAVGDREAVLSTVVSCGPAGALLTRPVILTLHHCAHAHSDDWQIILKSHTQQDQWEDVVVVGEENFTTSCYVQLGEEACHILTETLGSYCLIGQSVCPSAAKRIKLAVFGPVVTAGVDYHIRVYCLDDTQDTLKEVLQIEKQIGGKLLDEPKSLNFSYSNHNLRLSIHDVHSQWKSKLLTKYQELSFSQVWSGSVRRLHCSFALERQSVSVCELCCKLCVRQVEGEGQIFHIDTSLMDPGSSITVLAGPSAFRIPVSIRSKLCSSLDVPHTRGNDWRILAHKLNLDRYLNYFATKTSPTGVILDLWEAQHFPHGNLNQLATVLEEMGRHDNSIAAAMAKEQ</sequence>
<gene>
    <name evidence="16" type="primary">unc5ca</name>
</gene>
<dbReference type="Pfam" id="PF00791">
    <property type="entry name" value="ZU5"/>
    <property type="match status" value="1"/>
</dbReference>
<protein>
    <recommendedName>
        <fullName evidence="13">Netrin receptor UNC5</fullName>
    </recommendedName>
</protein>
<dbReference type="InterPro" id="IPR036179">
    <property type="entry name" value="Ig-like_dom_sf"/>
</dbReference>
<comment type="similarity">
    <text evidence="2 13">Belongs to the unc-5 family.</text>
</comment>
<dbReference type="SMART" id="SM00409">
    <property type="entry name" value="IG"/>
    <property type="match status" value="1"/>
</dbReference>
<dbReference type="InterPro" id="IPR013098">
    <property type="entry name" value="Ig_I-set"/>
</dbReference>
<keyword evidence="17" id="KW-1185">Reference proteome</keyword>
<comment type="function">
    <text evidence="13">Receptor for netrin required for axon guidance. Mediates axon repulsion of neuronal growth cones in the developing nervous system upon ligand binding.</text>
</comment>
<dbReference type="InterPro" id="IPR000884">
    <property type="entry name" value="TSP1_rpt"/>
</dbReference>
<dbReference type="SMART" id="SM00408">
    <property type="entry name" value="IGc2"/>
    <property type="match status" value="1"/>
</dbReference>
<keyword evidence="11" id="KW-0325">Glycoprotein</keyword>
<evidence type="ECO:0000256" key="5">
    <source>
        <dbReference type="ARBA" id="ARBA00022692"/>
    </source>
</evidence>
<dbReference type="InterPro" id="IPR013783">
    <property type="entry name" value="Ig-like_fold"/>
</dbReference>
<dbReference type="SUPFAM" id="SSF82895">
    <property type="entry name" value="TSP-1 type 1 repeat"/>
    <property type="match status" value="1"/>
</dbReference>
<evidence type="ECO:0000256" key="1">
    <source>
        <dbReference type="ARBA" id="ARBA00004251"/>
    </source>
</evidence>
<dbReference type="InterPro" id="IPR007110">
    <property type="entry name" value="Ig-like_dom"/>
</dbReference>
<dbReference type="PANTHER" id="PTHR12582">
    <property type="entry name" value="NETRIN RECEPTOR UNC5"/>
    <property type="match status" value="1"/>
</dbReference>
<dbReference type="SUPFAM" id="SSF47986">
    <property type="entry name" value="DEATH domain"/>
    <property type="match status" value="1"/>
</dbReference>
<dbReference type="InterPro" id="IPR057755">
    <property type="entry name" value="UNC5A-D-like_N"/>
</dbReference>
<evidence type="ECO:0000256" key="3">
    <source>
        <dbReference type="ARBA" id="ARBA00022473"/>
    </source>
</evidence>
<comment type="subcellular location">
    <subcellularLocation>
        <location evidence="1 13">Cell membrane</location>
        <topology evidence="1 13">Single-pass type I membrane protein</topology>
    </subcellularLocation>
</comment>
<keyword evidence="10 13" id="KW-0675">Receptor</keyword>
<organism evidence="16 17">
    <name type="scientific">Sinocyclocheilus grahami</name>
    <name type="common">Dianchi golden-line fish</name>
    <name type="synonym">Barbus grahami</name>
    <dbReference type="NCBI Taxonomy" id="75366"/>
    <lineage>
        <taxon>Eukaryota</taxon>
        <taxon>Metazoa</taxon>
        <taxon>Chordata</taxon>
        <taxon>Craniata</taxon>
        <taxon>Vertebrata</taxon>
        <taxon>Euteleostomi</taxon>
        <taxon>Actinopterygii</taxon>
        <taxon>Neopterygii</taxon>
        <taxon>Teleostei</taxon>
        <taxon>Ostariophysi</taxon>
        <taxon>Cypriniformes</taxon>
        <taxon>Cyprinidae</taxon>
        <taxon>Cyprininae</taxon>
        <taxon>Sinocyclocheilus</taxon>
    </lineage>
</organism>
<evidence type="ECO:0000256" key="7">
    <source>
        <dbReference type="ARBA" id="ARBA00022989"/>
    </source>
</evidence>
<dbReference type="SMART" id="SM00005">
    <property type="entry name" value="DEATH"/>
    <property type="match status" value="1"/>
</dbReference>
<name>A0A672M4V4_SINGR</name>
<dbReference type="GO" id="GO:0005886">
    <property type="term" value="C:plasma membrane"/>
    <property type="evidence" value="ECO:0007669"/>
    <property type="project" value="UniProtKB-SubCell"/>
</dbReference>
<dbReference type="Pfam" id="PF25609">
    <property type="entry name" value="Unc5_NetrinR_N"/>
    <property type="match status" value="1"/>
</dbReference>
<dbReference type="Pfam" id="PF17217">
    <property type="entry name" value="UPA"/>
    <property type="match status" value="1"/>
</dbReference>
<dbReference type="InterPro" id="IPR033772">
    <property type="entry name" value="UPA"/>
</dbReference>
<evidence type="ECO:0000256" key="2">
    <source>
        <dbReference type="ARBA" id="ARBA00009844"/>
    </source>
</evidence>
<dbReference type="GO" id="GO:0005042">
    <property type="term" value="F:netrin receptor activity"/>
    <property type="evidence" value="ECO:0007669"/>
    <property type="project" value="UniProtKB-UniRule"/>
</dbReference>
<evidence type="ECO:0000259" key="15">
    <source>
        <dbReference type="PROSITE" id="PS51145"/>
    </source>
</evidence>
<dbReference type="AlphaFoldDB" id="A0A672M4V4"/>
<dbReference type="InterPro" id="IPR000906">
    <property type="entry name" value="ZU5_dom"/>
</dbReference>
<reference evidence="16" key="1">
    <citation type="submission" date="2025-08" db="UniProtKB">
        <authorList>
            <consortium name="Ensembl"/>
        </authorList>
    </citation>
    <scope>IDENTIFICATION</scope>
</reference>
<evidence type="ECO:0000256" key="9">
    <source>
        <dbReference type="ARBA" id="ARBA00023157"/>
    </source>
</evidence>
<dbReference type="InterPro" id="IPR000488">
    <property type="entry name" value="Death_dom"/>
</dbReference>
<dbReference type="PROSITE" id="PS50835">
    <property type="entry name" value="IG_LIKE"/>
    <property type="match status" value="1"/>
</dbReference>
<evidence type="ECO:0000256" key="4">
    <source>
        <dbReference type="ARBA" id="ARBA00022475"/>
    </source>
</evidence>
<evidence type="ECO:0000313" key="17">
    <source>
        <dbReference type="Proteomes" id="UP000472262"/>
    </source>
</evidence>
<feature type="domain" description="ZU5" evidence="15">
    <location>
        <begin position="441"/>
        <end position="568"/>
    </location>
</feature>